<dbReference type="NCBIfam" id="TIGR00444">
    <property type="entry name" value="mazG"/>
    <property type="match status" value="1"/>
</dbReference>
<dbReference type="InterPro" id="IPR048015">
    <property type="entry name" value="NTP-PPase_MazG-like_N"/>
</dbReference>
<dbReference type="RefSeq" id="WP_263738045.1">
    <property type="nucleotide sequence ID" value="NZ_JAOWKZ010000001.1"/>
</dbReference>
<comment type="caution">
    <text evidence="3">The sequence shown here is derived from an EMBL/GenBank/DDBJ whole genome shotgun (WGS) entry which is preliminary data.</text>
</comment>
<evidence type="ECO:0000313" key="4">
    <source>
        <dbReference type="Proteomes" id="UP001652564"/>
    </source>
</evidence>
<gene>
    <name evidence="3" type="primary">mazG</name>
    <name evidence="3" type="ORF">OEZ71_00870</name>
</gene>
<dbReference type="GO" id="GO:0047429">
    <property type="term" value="F:nucleoside triphosphate diphosphatase activity"/>
    <property type="evidence" value="ECO:0007669"/>
    <property type="project" value="UniProtKB-EC"/>
</dbReference>
<organism evidence="3 4">
    <name type="scientific">Albidovulum litorale</name>
    <dbReference type="NCBI Taxonomy" id="2984134"/>
    <lineage>
        <taxon>Bacteria</taxon>
        <taxon>Pseudomonadati</taxon>
        <taxon>Pseudomonadota</taxon>
        <taxon>Alphaproteobacteria</taxon>
        <taxon>Rhodobacterales</taxon>
        <taxon>Paracoccaceae</taxon>
        <taxon>Albidovulum</taxon>
    </lineage>
</organism>
<name>A0ABT2ZI82_9RHOB</name>
<dbReference type="PANTHER" id="PTHR30522">
    <property type="entry name" value="NUCLEOSIDE TRIPHOSPHATE PYROPHOSPHOHYDROLASE"/>
    <property type="match status" value="1"/>
</dbReference>
<dbReference type="InterPro" id="IPR004518">
    <property type="entry name" value="MazG-like_dom"/>
</dbReference>
<dbReference type="InterPro" id="IPR048011">
    <property type="entry name" value="NTP-PPase_MazG-like_C"/>
</dbReference>
<evidence type="ECO:0000313" key="3">
    <source>
        <dbReference type="EMBL" id="MCV2870842.1"/>
    </source>
</evidence>
<dbReference type="InterPro" id="IPR011551">
    <property type="entry name" value="NTP_PyrPHydrolase_MazG"/>
</dbReference>
<feature type="compositionally biased region" description="Basic and acidic residues" evidence="1">
    <location>
        <begin position="285"/>
        <end position="306"/>
    </location>
</feature>
<accession>A0ABT2ZI82</accession>
<feature type="domain" description="NTP pyrophosphohydrolase MazG-like" evidence="2">
    <location>
        <begin position="42"/>
        <end position="115"/>
    </location>
</feature>
<dbReference type="SUPFAM" id="SSF101386">
    <property type="entry name" value="all-alpha NTP pyrophosphatases"/>
    <property type="match status" value="2"/>
</dbReference>
<dbReference type="PANTHER" id="PTHR30522:SF0">
    <property type="entry name" value="NUCLEOSIDE TRIPHOSPHATE PYROPHOSPHOHYDROLASE"/>
    <property type="match status" value="1"/>
</dbReference>
<feature type="region of interest" description="Disordered" evidence="1">
    <location>
        <begin position="278"/>
        <end position="314"/>
    </location>
</feature>
<dbReference type="Proteomes" id="UP001652564">
    <property type="component" value="Unassembled WGS sequence"/>
</dbReference>
<dbReference type="Gene3D" id="1.10.287.1080">
    <property type="entry name" value="MazG-like"/>
    <property type="match status" value="2"/>
</dbReference>
<keyword evidence="3" id="KW-0378">Hydrolase</keyword>
<dbReference type="CDD" id="cd11528">
    <property type="entry name" value="NTP-PPase_MazG_Nterm"/>
    <property type="match status" value="1"/>
</dbReference>
<reference evidence="3 4" key="1">
    <citation type="submission" date="2022-10" db="EMBL/GenBank/DDBJ databases">
        <title>Defluviimonas sp. nov., isolated from ocean surface sediments.</title>
        <authorList>
            <person name="He W."/>
            <person name="Wang L."/>
            <person name="Zhang D.-F."/>
        </authorList>
    </citation>
    <scope>NUCLEOTIDE SEQUENCE [LARGE SCALE GENOMIC DNA]</scope>
    <source>
        <strain evidence="3 4">WL0050</strain>
    </source>
</reference>
<sequence length="314" mass="35202">MTLNRAASDRLVHDPEGGVPRLLEIMARLRDPANGCPWDIEQDFATIAPYTIEEAYEVADAIERGAWCELEGELGDLLFQTVYHAQMGKEAGHFSFESVTKAISDKMVARHPHVFGDESREKTAEQQTRDWEKLKAAERAGKAERGTLDGVAVGLPALTRAVKLQNRAARVGFDWPSTDEVIDKITEEARELNEARGGMSAAEVFEEFGDLLFVIANLARHLKIDPEAALRAANTKFTRRFRAIEAALAERGKRPEDSDLAEMDALWDLAKSREKAEAARLCQQRADDPQGRMAEERQKLAEEHSHQQQAQQRQ</sequence>
<proteinExistence type="predicted"/>
<keyword evidence="4" id="KW-1185">Reference proteome</keyword>
<evidence type="ECO:0000259" key="2">
    <source>
        <dbReference type="Pfam" id="PF03819"/>
    </source>
</evidence>
<evidence type="ECO:0000256" key="1">
    <source>
        <dbReference type="SAM" id="MobiDB-lite"/>
    </source>
</evidence>
<feature type="domain" description="NTP pyrophosphohydrolase MazG-like" evidence="2">
    <location>
        <begin position="181"/>
        <end position="240"/>
    </location>
</feature>
<dbReference type="EC" id="3.6.1.9" evidence="3"/>
<dbReference type="CDD" id="cd11529">
    <property type="entry name" value="NTP-PPase_MazG_Cterm"/>
    <property type="match status" value="1"/>
</dbReference>
<dbReference type="NCBIfam" id="NF007113">
    <property type="entry name" value="PRK09562.1"/>
    <property type="match status" value="1"/>
</dbReference>
<dbReference type="EMBL" id="JAOWKZ010000001">
    <property type="protein sequence ID" value="MCV2870842.1"/>
    <property type="molecule type" value="Genomic_DNA"/>
</dbReference>
<protein>
    <submittedName>
        <fullName evidence="3">Nucleoside triphosphate pyrophosphohydrolase</fullName>
        <ecNumber evidence="3">3.6.1.9</ecNumber>
    </submittedName>
</protein>
<dbReference type="Pfam" id="PF03819">
    <property type="entry name" value="MazG"/>
    <property type="match status" value="2"/>
</dbReference>